<keyword evidence="2" id="KW-1185">Reference proteome</keyword>
<dbReference type="Proteomes" id="UP000221468">
    <property type="component" value="Segment"/>
</dbReference>
<dbReference type="KEGG" id="vg:40076410"/>
<sequence>MKIKELFKSYAFICGDEKTAALTLNVETGRFNQYIRGCRKCNLDRLNIVLKEVTGKDFIEHLDALGIEWLIKHDVKLNSKWLKEGGIIPDELLQLIVENIPYEYEKDNDDAEYFPNNVHKLITRFAFDYPLHQELRNAGLLLEYRKDLSTVSLNIINFILNKYSMFGLLETYNMLTGEQLYTVTNKKRIDELVGICCKELIE</sequence>
<proteinExistence type="predicted"/>
<dbReference type="EMBL" id="KY742649">
    <property type="protein sequence ID" value="AQZ54597.1"/>
    <property type="molecule type" value="Genomic_DNA"/>
</dbReference>
<name>A0A1U9ZA63_9CAUD</name>
<reference evidence="1 2" key="1">
    <citation type="journal article" date="2019" name="Genomics">
        <title>Genomic analyses of a novel bacteriophage (VB_PmiS-Isfahan) within Siphoviridae family infecting Proteus mirabilis.</title>
        <authorList>
            <person name="Yazdi M."/>
            <person name="Bouzari M."/>
            <person name="Ghaemi E.A."/>
        </authorList>
    </citation>
    <scope>NUCLEOTIDE SEQUENCE [LARGE SCALE GENOMIC DNA]</scope>
</reference>
<accession>A0A1U9ZA63</accession>
<evidence type="ECO:0000313" key="2">
    <source>
        <dbReference type="Proteomes" id="UP000221468"/>
    </source>
</evidence>
<dbReference type="RefSeq" id="YP_009600604.1">
    <property type="nucleotide sequence ID" value="NC_041925.1"/>
</dbReference>
<organism evidence="1 2">
    <name type="scientific">Proteus phage VB_PmiS-Isfahan</name>
    <dbReference type="NCBI Taxonomy" id="1969841"/>
    <lineage>
        <taxon>Viruses</taxon>
        <taxon>Duplodnaviria</taxon>
        <taxon>Heunggongvirae</taxon>
        <taxon>Uroviricota</taxon>
        <taxon>Caudoviricetes</taxon>
        <taxon>Gorganvirus</taxon>
        <taxon>Gorganvirus isfahan</taxon>
    </lineage>
</organism>
<dbReference type="GeneID" id="40076410"/>
<protein>
    <submittedName>
        <fullName evidence="1">Uncharacterized protein</fullName>
    </submittedName>
</protein>
<evidence type="ECO:0000313" key="1">
    <source>
        <dbReference type="EMBL" id="AQZ54597.1"/>
    </source>
</evidence>